<name>A0ABV6V4Y5_9ACTN</name>
<evidence type="ECO:0000313" key="2">
    <source>
        <dbReference type="Proteomes" id="UP001592582"/>
    </source>
</evidence>
<proteinExistence type="predicted"/>
<reference evidence="1 2" key="1">
    <citation type="submission" date="2024-09" db="EMBL/GenBank/DDBJ databases">
        <authorList>
            <person name="Lee S.D."/>
        </authorList>
    </citation>
    <scope>NUCLEOTIDE SEQUENCE [LARGE SCALE GENOMIC DNA]</scope>
    <source>
        <strain evidence="1 2">N1-1</strain>
    </source>
</reference>
<dbReference type="EMBL" id="JBHEZX010000002">
    <property type="protein sequence ID" value="MFC1408733.1"/>
    <property type="molecule type" value="Genomic_DNA"/>
</dbReference>
<keyword evidence="2" id="KW-1185">Reference proteome</keyword>
<organism evidence="1 2">
    <name type="scientific">Streptacidiphilus alkalitolerans</name>
    <dbReference type="NCBI Taxonomy" id="3342712"/>
    <lineage>
        <taxon>Bacteria</taxon>
        <taxon>Bacillati</taxon>
        <taxon>Actinomycetota</taxon>
        <taxon>Actinomycetes</taxon>
        <taxon>Kitasatosporales</taxon>
        <taxon>Streptomycetaceae</taxon>
        <taxon>Streptacidiphilus</taxon>
    </lineage>
</organism>
<sequence length="231" mass="23277">MTRAGGRARTRPPGARSRRAGPVALALLALLVVAAGTVGLAGCASRATGTAGTAGTPGTVVVLTPSPTAARSAARSATPSPTSSPTPSPVLCPGETPARTSATASARPDPAYGDGGPPDWADNNAFRNPFPLSGALRCEGLADSKRIQAALDVLRVGHHVGLDAVRERLVALGYPADKVTVLPNGEVSVDFTVDLSPRMCLEGSVDPSATKAEAFGGYPDSTNCQPHPSGH</sequence>
<evidence type="ECO:0000313" key="1">
    <source>
        <dbReference type="EMBL" id="MFC1408733.1"/>
    </source>
</evidence>
<gene>
    <name evidence="1" type="ORF">ACEZDG_05505</name>
</gene>
<comment type="caution">
    <text evidence="1">The sequence shown here is derived from an EMBL/GenBank/DDBJ whole genome shotgun (WGS) entry which is preliminary data.</text>
</comment>
<dbReference type="Proteomes" id="UP001592582">
    <property type="component" value="Unassembled WGS sequence"/>
</dbReference>
<protein>
    <submittedName>
        <fullName evidence="1">Uncharacterized protein</fullName>
    </submittedName>
</protein>
<accession>A0ABV6V4Y5</accession>